<evidence type="ECO:0008006" key="3">
    <source>
        <dbReference type="Google" id="ProtNLM"/>
    </source>
</evidence>
<dbReference type="EMBL" id="OW995941">
    <property type="protein sequence ID" value="CAH6615367.1"/>
    <property type="molecule type" value="Genomic_DNA"/>
</dbReference>
<evidence type="ECO:0000313" key="2">
    <source>
        <dbReference type="Proteomes" id="UP000789647"/>
    </source>
</evidence>
<reference evidence="1" key="1">
    <citation type="submission" date="2022-05" db="EMBL/GenBank/DDBJ databases">
        <authorList>
            <person name="Alioto T."/>
            <person name="Alioto T."/>
            <person name="Gomez Garrido J."/>
        </authorList>
    </citation>
    <scope>NUCLEOTIDE SEQUENCE</scope>
    <source>
        <strain evidence="1">112</strain>
    </source>
</reference>
<dbReference type="RefSeq" id="WP_115643970.1">
    <property type="nucleotide sequence ID" value="NZ_JAAJRO010000006.1"/>
</dbReference>
<accession>A0AAD1X1L2</accession>
<proteinExistence type="predicted"/>
<dbReference type="Pfam" id="PF13289">
    <property type="entry name" value="SIR2_2"/>
    <property type="match status" value="1"/>
</dbReference>
<gene>
    <name evidence="1" type="ORF">AI2935V1_4344</name>
</gene>
<evidence type="ECO:0000313" key="1">
    <source>
        <dbReference type="EMBL" id="CAH6615367.1"/>
    </source>
</evidence>
<organism evidence="1 2">
    <name type="scientific">Citrobacter freundii</name>
    <dbReference type="NCBI Taxonomy" id="546"/>
    <lineage>
        <taxon>Bacteria</taxon>
        <taxon>Pseudomonadati</taxon>
        <taxon>Pseudomonadota</taxon>
        <taxon>Gammaproteobacteria</taxon>
        <taxon>Enterobacterales</taxon>
        <taxon>Enterobacteriaceae</taxon>
        <taxon>Citrobacter</taxon>
        <taxon>Citrobacter freundii complex</taxon>
    </lineage>
</organism>
<dbReference type="AlphaFoldDB" id="A0AAD1X1L2"/>
<sequence>MSSIYEVAYAAVTNRLCLFTGTGFSKALTSNKAPSWQELLEEACDSLGDIEKIKESLFPENKKNPLSLEEAAQIIYIEYQKKEQDLHSKLAEIIGKIKLSHDNKPIVEFLNSRSIKIITTNYDKLVEDIVPIKDCQSLAPGLPIPKSQAKIKIYHVHGSIDSPPNMVVTSDDYFKFINHESYFSKKLSSIIYENTVVILGYSLGDTNLKAIINEYKNFSKQNVIGSSMFLVSRGKVETYLKEYYFHCYGIRVIDNMEINDFFSLLNLQICEVDKKAENSLDNIRKVIFDNHHFTRDYLKIEHNFYEIVVSLSAIGVLITDQRALKMIEKIISDKIQLTGENSAWEQYVHLANWLIYLATIVEIKNTSLEDIFQKAISHSMINMSKELKFGYSWHAYKAWENKWPSIIVSNRIMIKNFVLENISTPDAVNIVNLC</sequence>
<name>A0AAD1X1L2_CITFR</name>
<protein>
    <recommendedName>
        <fullName evidence="3">SIR2 family protein</fullName>
    </recommendedName>
</protein>
<dbReference type="Proteomes" id="UP000789647">
    <property type="component" value="Chromosome"/>
</dbReference>